<evidence type="ECO:0000256" key="1">
    <source>
        <dbReference type="ARBA" id="ARBA00004651"/>
    </source>
</evidence>
<feature type="transmembrane region" description="Helical" evidence="7">
    <location>
        <begin position="111"/>
        <end position="134"/>
    </location>
</feature>
<evidence type="ECO:0000313" key="8">
    <source>
        <dbReference type="EMBL" id="RBW67826.1"/>
    </source>
</evidence>
<keyword evidence="5 7" id="KW-1133">Transmembrane helix</keyword>
<evidence type="ECO:0000256" key="6">
    <source>
        <dbReference type="ARBA" id="ARBA00023136"/>
    </source>
</evidence>
<comment type="similarity">
    <text evidence="2">Belongs to the UPF0719 family.</text>
</comment>
<name>A0A366XQ28_9BACI</name>
<keyword evidence="3" id="KW-1003">Cell membrane</keyword>
<keyword evidence="6 7" id="KW-0472">Membrane</keyword>
<evidence type="ECO:0000256" key="2">
    <source>
        <dbReference type="ARBA" id="ARBA00005779"/>
    </source>
</evidence>
<protein>
    <submittedName>
        <fullName evidence="8">DUF350 domain-containing protein</fullName>
    </submittedName>
</protein>
<feature type="transmembrane region" description="Helical" evidence="7">
    <location>
        <begin position="77"/>
        <end position="99"/>
    </location>
</feature>
<keyword evidence="4 7" id="KW-0812">Transmembrane</keyword>
<sequence>MIDLNSAIETLSYIGVGIVLLIVGTILFAVTTKISEKKLILEEGNVAEALKLGGKVLGLAIVIYAAAVNSISLADMVIWGSFGIVIQIIAFLVVEYILFPKVKLEKKVEEGNIAVALMLLIASIAVGLVVSGSLSYNPLLEYIS</sequence>
<feature type="transmembrane region" description="Helical" evidence="7">
    <location>
        <begin position="52"/>
        <end position="71"/>
    </location>
</feature>
<dbReference type="EMBL" id="QOCW01000029">
    <property type="protein sequence ID" value="RBW67826.1"/>
    <property type="molecule type" value="Genomic_DNA"/>
</dbReference>
<evidence type="ECO:0000256" key="5">
    <source>
        <dbReference type="ARBA" id="ARBA00022989"/>
    </source>
</evidence>
<dbReference type="PANTHER" id="PTHR40043:SF1">
    <property type="entry name" value="UPF0719 INNER MEMBRANE PROTEIN YJFL"/>
    <property type="match status" value="1"/>
</dbReference>
<dbReference type="AlphaFoldDB" id="A0A366XQ28"/>
<evidence type="ECO:0000256" key="4">
    <source>
        <dbReference type="ARBA" id="ARBA00022692"/>
    </source>
</evidence>
<evidence type="ECO:0000313" key="9">
    <source>
        <dbReference type="Proteomes" id="UP000253314"/>
    </source>
</evidence>
<keyword evidence="9" id="KW-1185">Reference proteome</keyword>
<dbReference type="Pfam" id="PF03994">
    <property type="entry name" value="DUF350"/>
    <property type="match status" value="1"/>
</dbReference>
<organism evidence="8 9">
    <name type="scientific">Bacillus taeanensis</name>
    <dbReference type="NCBI Taxonomy" id="273032"/>
    <lineage>
        <taxon>Bacteria</taxon>
        <taxon>Bacillati</taxon>
        <taxon>Bacillota</taxon>
        <taxon>Bacilli</taxon>
        <taxon>Bacillales</taxon>
        <taxon>Bacillaceae</taxon>
        <taxon>Bacillus</taxon>
    </lineage>
</organism>
<comment type="subcellular location">
    <subcellularLocation>
        <location evidence="1">Cell membrane</location>
        <topology evidence="1">Multi-pass membrane protein</topology>
    </subcellularLocation>
</comment>
<gene>
    <name evidence="8" type="ORF">DS031_19970</name>
</gene>
<feature type="transmembrane region" description="Helical" evidence="7">
    <location>
        <begin position="12"/>
        <end position="31"/>
    </location>
</feature>
<dbReference type="Proteomes" id="UP000253314">
    <property type="component" value="Unassembled WGS sequence"/>
</dbReference>
<accession>A0A366XQ28</accession>
<proteinExistence type="inferred from homology"/>
<dbReference type="PANTHER" id="PTHR40043">
    <property type="entry name" value="UPF0719 INNER MEMBRANE PROTEIN YJFL"/>
    <property type="match status" value="1"/>
</dbReference>
<evidence type="ECO:0000256" key="7">
    <source>
        <dbReference type="SAM" id="Phobius"/>
    </source>
</evidence>
<dbReference type="GO" id="GO:0005886">
    <property type="term" value="C:plasma membrane"/>
    <property type="evidence" value="ECO:0007669"/>
    <property type="project" value="UniProtKB-SubCell"/>
</dbReference>
<evidence type="ECO:0000256" key="3">
    <source>
        <dbReference type="ARBA" id="ARBA00022475"/>
    </source>
</evidence>
<dbReference type="InterPro" id="IPR007140">
    <property type="entry name" value="DUF350"/>
</dbReference>
<reference evidence="8 9" key="1">
    <citation type="submission" date="2018-07" db="EMBL/GenBank/DDBJ databases">
        <title>Lottiidibacillus patelloidae gen. nov., sp. nov., isolated from the intestinal tract of a marine limpet and the reclassification of B. taeanensis BH030017T, B. algicola KMM 3737T and B. hwajinpoensis SW-72T as genus Lottiidibacillus.</title>
        <authorList>
            <person name="Liu R."/>
            <person name="Huang Z."/>
        </authorList>
    </citation>
    <scope>NUCLEOTIDE SEQUENCE [LARGE SCALE GENOMIC DNA]</scope>
    <source>
        <strain evidence="8 9">BH030017</strain>
    </source>
</reference>
<dbReference type="OrthoDB" id="1683095at2"/>
<dbReference type="RefSeq" id="WP_113807964.1">
    <property type="nucleotide sequence ID" value="NZ_QOCW01000029.1"/>
</dbReference>
<comment type="caution">
    <text evidence="8">The sequence shown here is derived from an EMBL/GenBank/DDBJ whole genome shotgun (WGS) entry which is preliminary data.</text>
</comment>